<feature type="compositionally biased region" description="Polar residues" evidence="1">
    <location>
        <begin position="36"/>
        <end position="53"/>
    </location>
</feature>
<dbReference type="InterPro" id="IPR014752">
    <property type="entry name" value="Arrestin-like_C"/>
</dbReference>
<gene>
    <name evidence="2" type="ORF">THAOC_17403</name>
</gene>
<feature type="compositionally biased region" description="Basic and acidic residues" evidence="1">
    <location>
        <begin position="433"/>
        <end position="460"/>
    </location>
</feature>
<evidence type="ECO:0000313" key="3">
    <source>
        <dbReference type="Proteomes" id="UP000266841"/>
    </source>
</evidence>
<keyword evidence="3" id="KW-1185">Reference proteome</keyword>
<organism evidence="2 3">
    <name type="scientific">Thalassiosira oceanica</name>
    <name type="common">Marine diatom</name>
    <dbReference type="NCBI Taxonomy" id="159749"/>
    <lineage>
        <taxon>Eukaryota</taxon>
        <taxon>Sar</taxon>
        <taxon>Stramenopiles</taxon>
        <taxon>Ochrophyta</taxon>
        <taxon>Bacillariophyta</taxon>
        <taxon>Coscinodiscophyceae</taxon>
        <taxon>Thalassiosirophycidae</taxon>
        <taxon>Thalassiosirales</taxon>
        <taxon>Thalassiosiraceae</taxon>
        <taxon>Thalassiosira</taxon>
    </lineage>
</organism>
<protein>
    <recommendedName>
        <fullName evidence="4">Arrestin-like N-terminal domain-containing protein</fullName>
    </recommendedName>
</protein>
<evidence type="ECO:0000313" key="2">
    <source>
        <dbReference type="EMBL" id="EJK62009.1"/>
    </source>
</evidence>
<feature type="region of interest" description="Disordered" evidence="1">
    <location>
        <begin position="81"/>
        <end position="109"/>
    </location>
</feature>
<proteinExistence type="predicted"/>
<reference evidence="2 3" key="1">
    <citation type="journal article" date="2012" name="Genome Biol.">
        <title>Genome and low-iron response of an oceanic diatom adapted to chronic iron limitation.</title>
        <authorList>
            <person name="Lommer M."/>
            <person name="Specht M."/>
            <person name="Roy A.S."/>
            <person name="Kraemer L."/>
            <person name="Andreson R."/>
            <person name="Gutowska M.A."/>
            <person name="Wolf J."/>
            <person name="Bergner S.V."/>
            <person name="Schilhabel M.B."/>
            <person name="Klostermeier U.C."/>
            <person name="Beiko R.G."/>
            <person name="Rosenstiel P."/>
            <person name="Hippler M."/>
            <person name="Laroche J."/>
        </authorList>
    </citation>
    <scope>NUCLEOTIDE SEQUENCE [LARGE SCALE GENOMIC DNA]</scope>
    <source>
        <strain evidence="2 3">CCMP1005</strain>
    </source>
</reference>
<comment type="caution">
    <text evidence="2">The sequence shown here is derived from an EMBL/GenBank/DDBJ whole genome shotgun (WGS) entry which is preliminary data.</text>
</comment>
<name>K0SAM4_THAOC</name>
<feature type="region of interest" description="Disordered" evidence="1">
    <location>
        <begin position="430"/>
        <end position="471"/>
    </location>
</feature>
<dbReference type="Gene3D" id="2.60.40.640">
    <property type="match status" value="1"/>
</dbReference>
<evidence type="ECO:0000256" key="1">
    <source>
        <dbReference type="SAM" id="MobiDB-lite"/>
    </source>
</evidence>
<feature type="compositionally biased region" description="Polar residues" evidence="1">
    <location>
        <begin position="95"/>
        <end position="106"/>
    </location>
</feature>
<feature type="region of interest" description="Disordered" evidence="1">
    <location>
        <begin position="317"/>
        <end position="399"/>
    </location>
</feature>
<evidence type="ECO:0008006" key="4">
    <source>
        <dbReference type="Google" id="ProtNLM"/>
    </source>
</evidence>
<sequence>MSGPPIVEELTSNDEWVACDTEKQDGGLQPSRRSDNNQGLTQPKAELSNSNTKQIARGVDCSDCVEKDDLVHLVRAEGKTVPPEFSGATSPPPASVTTSDSSSLQQEGKFKSISKGFGRSFRKVVEDSQKVTRGIGGSLKQLAGFGFGSIHLELPKRHFYSGDNIQGQIKLNLDQPIQADHLVVSLVGTQRRDSSRDQDEGLIDVLLAADERKTVYEFPVKLETKRVYNPGETFSFNIPVPDSFQGSGFARLALGLVQGALAAMDNRTGEVEWSVVAKLLPATSFVPLTESVRILVRAESRHRPVVLRPSALSPNIAGARLSHSPPARRGRRGELRMLTSGAGRDLRRGTADEAGGEGPAFFPRERTADAGHGTVRRRPPPAPAGRESGGREGGTPDDAVDIDAEAMAASREDGRRALAGRPGKFSIATLRRSLGEQDDGRVLRVDEPLGEDAEHGRDNEANTQLGYLGKS</sequence>
<dbReference type="EMBL" id="AGNL01019206">
    <property type="protein sequence ID" value="EJK62009.1"/>
    <property type="molecule type" value="Genomic_DNA"/>
</dbReference>
<dbReference type="AlphaFoldDB" id="K0SAM4"/>
<accession>K0SAM4</accession>
<feature type="region of interest" description="Disordered" evidence="1">
    <location>
        <begin position="1"/>
        <end position="53"/>
    </location>
</feature>
<dbReference type="Proteomes" id="UP000266841">
    <property type="component" value="Unassembled WGS sequence"/>
</dbReference>